<dbReference type="InterPro" id="IPR018511">
    <property type="entry name" value="Hemolysin-typ_Ca-bd_CS"/>
</dbReference>
<dbReference type="InterPro" id="IPR015919">
    <property type="entry name" value="Cadherin-like_sf"/>
</dbReference>
<dbReference type="InterPro" id="IPR001343">
    <property type="entry name" value="Hemolysn_Ca-bd"/>
</dbReference>
<dbReference type="Gene3D" id="2.60.40.10">
    <property type="entry name" value="Immunoglobulins"/>
    <property type="match status" value="1"/>
</dbReference>
<dbReference type="SUPFAM" id="SSF49313">
    <property type="entry name" value="Cadherin-like"/>
    <property type="match status" value="1"/>
</dbReference>
<dbReference type="InterPro" id="IPR011049">
    <property type="entry name" value="Serralysin-like_metalloprot_C"/>
</dbReference>
<dbReference type="RefSeq" id="WP_057918566.1">
    <property type="nucleotide sequence ID" value="NZ_CP011129.1"/>
</dbReference>
<feature type="region of interest" description="Disordered" evidence="4">
    <location>
        <begin position="810"/>
        <end position="1019"/>
    </location>
</feature>
<dbReference type="GO" id="GO:0016020">
    <property type="term" value="C:membrane"/>
    <property type="evidence" value="ECO:0007669"/>
    <property type="project" value="InterPro"/>
</dbReference>
<dbReference type="SMART" id="SM00736">
    <property type="entry name" value="CADG"/>
    <property type="match status" value="1"/>
</dbReference>
<keyword evidence="2" id="KW-0964">Secreted</keyword>
<feature type="compositionally biased region" description="Basic and acidic residues" evidence="4">
    <location>
        <begin position="847"/>
        <end position="864"/>
    </location>
</feature>
<evidence type="ECO:0000313" key="6">
    <source>
        <dbReference type="EMBL" id="ALN81552.1"/>
    </source>
</evidence>
<gene>
    <name evidence="6" type="ORF">LA76x_3427</name>
</gene>
<dbReference type="STRING" id="84531.LA76x_3427"/>
<comment type="subcellular location">
    <subcellularLocation>
        <location evidence="1">Secreted</location>
    </subcellularLocation>
</comment>
<name>A0A0S2FDE9_LYSAN</name>
<feature type="domain" description="Dystroglycan-type cadherin-like" evidence="5">
    <location>
        <begin position="1847"/>
        <end position="1942"/>
    </location>
</feature>
<dbReference type="SUPFAM" id="SSF51120">
    <property type="entry name" value="beta-Roll"/>
    <property type="match status" value="12"/>
</dbReference>
<feature type="compositionally biased region" description="Acidic residues" evidence="4">
    <location>
        <begin position="993"/>
        <end position="1002"/>
    </location>
</feature>
<evidence type="ECO:0000259" key="5">
    <source>
        <dbReference type="SMART" id="SM00736"/>
    </source>
</evidence>
<dbReference type="GO" id="GO:0005509">
    <property type="term" value="F:calcium ion binding"/>
    <property type="evidence" value="ECO:0007669"/>
    <property type="project" value="InterPro"/>
</dbReference>
<feature type="compositionally biased region" description="Basic and acidic residues" evidence="4">
    <location>
        <begin position="963"/>
        <end position="977"/>
    </location>
</feature>
<evidence type="ECO:0000256" key="2">
    <source>
        <dbReference type="ARBA" id="ARBA00022525"/>
    </source>
</evidence>
<organism evidence="6 7">
    <name type="scientific">Lysobacter antibioticus</name>
    <dbReference type="NCBI Taxonomy" id="84531"/>
    <lineage>
        <taxon>Bacteria</taxon>
        <taxon>Pseudomonadati</taxon>
        <taxon>Pseudomonadota</taxon>
        <taxon>Gammaproteobacteria</taxon>
        <taxon>Lysobacterales</taxon>
        <taxon>Lysobacteraceae</taxon>
        <taxon>Lysobacter</taxon>
    </lineage>
</organism>
<dbReference type="PATRIC" id="fig|84531.8.peg.3444"/>
<dbReference type="Proteomes" id="UP000060787">
    <property type="component" value="Chromosome"/>
</dbReference>
<dbReference type="EMBL" id="CP011129">
    <property type="protein sequence ID" value="ALN81552.1"/>
    <property type="molecule type" value="Genomic_DNA"/>
</dbReference>
<protein>
    <submittedName>
        <fullName evidence="6">Hemolysin-type calcium-binding repeat family protein</fullName>
    </submittedName>
</protein>
<dbReference type="PANTHER" id="PTHR38340:SF1">
    <property type="entry name" value="S-LAYER PROTEIN"/>
    <property type="match status" value="1"/>
</dbReference>
<evidence type="ECO:0000256" key="1">
    <source>
        <dbReference type="ARBA" id="ARBA00004613"/>
    </source>
</evidence>
<evidence type="ECO:0000313" key="7">
    <source>
        <dbReference type="Proteomes" id="UP000060787"/>
    </source>
</evidence>
<keyword evidence="7" id="KW-1185">Reference proteome</keyword>
<dbReference type="PANTHER" id="PTHR38340">
    <property type="entry name" value="S-LAYER PROTEIN"/>
    <property type="match status" value="1"/>
</dbReference>
<evidence type="ECO:0000256" key="4">
    <source>
        <dbReference type="SAM" id="MobiDB-lite"/>
    </source>
</evidence>
<proteinExistence type="predicted"/>
<dbReference type="PRINTS" id="PR00313">
    <property type="entry name" value="CABNDNGRPT"/>
</dbReference>
<sequence>MYTDEQVQAVIATLTRQMAVIFAQELDAAGLEIDLLSDDAPGTATEKILADMYKRAMVKSAELVALFNLDPGLNQNETWQGIYSRLSFDLNTMVETLQKEGTTDYEKLGEIVGKINTIAGVDIPGTDQTVGDATKLGKFFGLVEQSIDHFDLIEAARNRDISKVLTTIIMMPVGMVSEAIDKAATVTGPFGWALKFVVGSVLDFVEDKVEGELEEWLAKKTANQEAAWVIARYAGMYGNGAFDYGDIQAVTQLGGAGADTLRGIAGSKNIISAGGGADWVFGSENDDALGGGSGADELFGNGGNDQLIGGADGDVLDGGTGGDYLEGGAGFDTYRFTAEDLADGRSQDVIVDSDGLGKLMFGAISIGDYSVNNVTRDGLGWETSDRNFRLQVIDGTEGRSLFIRYRPTGASIVIKGWVNGALGITLPNLGQPGTPENPYLLTVNDDLLGRDGDKDEATVVSGDDTIVALGGNDGVDGGYGDDFIDGSHGDDLLLGGPGSNKLRGGLGNDIILNYSVVMDWRRWDDSMVGTGESLEDIHARLNARGDVIAFGNGWFVYNDRGPRSDNAPDHLWGLQIEAWGPNDHKPETDDIFVDLDPNLHKNGDDEILAGEGSDIVHGGEGNDTIEGDIGNDLLVGGRDNDYINGGDDDDLILGDDFTQPGTYFEYIGSRSSSGSNVSGSDVLLGGNGNDRIYGQGGADTLYGGDGDDILSGDRLDEGMPYRFPSSGIGGGDYIDGGAGNDFLYGDDGADTLLGGTGNDTLIGDSILIDPALHGDDKISGGAGNDTVFGMSGNDLIDGGDGDDMLVGDADSSQFPLQHHGNDRIYGGAGNDQLQGGAGNDLLSGDGDQDKLFGEEGDDDLRGGDGQDELVGGIGSDTLDGGSGSDGVWGGDGDDRLRGGSGWDHLYGENGNDSIDGDSGEDRLFGGIGNDRLDGGADKDYLDGEEGDDFLNGGDSDDQLSGGEGRDRLYGGSGKDELAGEAGADILDGGSGDDVVDGGDGDDELKGGDGNDLVFGNEGADRLGTDAGDDRLAGGNGHDVYAIERGFGRDTIFVPYGNDDLRDVVEFAVDIASADVTYTVSADDLVVGIVGSEDRLTIEDFFAEVGNKVDFRFADGTLITREQLFGLLGVGAPIGGTDGDDLLRGTEGNDNLYGKFGNDRIEALGGNDFVEGGDGDDTIVGGSGDDVLSGGAGKDTYLFEAGFGTDRVDLKNWVYGADVIRFGDSLSRRDAKGLRVGDDLFVRFARADGGTDSVQLQNFFLLGSDRHVIEFADGVRWTSAVWGYEPLWTGTGDADNHTGTQYDDDFDGAGGNDVLYGQAGNDRIDGNAGDDYLYGGEGDDLLLGGDGSDVAEGGNGNDRFVNVENIVEHAGQGIDTMVIAGGSDGEYRMADNVENLEATFQGSTVYGIWYRGNGLDNTMTVLSSAHSTVIDGGAGADRMIYLGKGAAFQFSPVTFWIDNVGDTIEVRGDYLDVYVSSTLGGNYAMQAFLDGYVTSTTAVTTITGNALDNTIDARYAAGGSRLIGGKGNDTFVVSDLSAVAIEELASGGSDTLDYRGSAESVDLRALANIENLKMSGHGIGYGNDAANRLVGNKYGQDLYGFGGDDLLTGNGDSNDHGYGVHRLYGGEGNDTLIDGASWGDDVLDGGAGADSMFGGMGNETFHVDNLGDTVSDSGYQSGPIGNADVAHVSVDGYRLLAGSGIETVRLVGQARSFIADEGNDLNLVGNEHDNLFDIRGGKHSVSGDTGNDIYRIARWAGGEVSINDVDATVGNIDRIEFGTGIASTDIVEVTRTPYAVSFVVIDPVGGGRQTVNFDYRPQEGRGIEELVFADGSRMSLQQLLALSNSAPISGESIPWQEAVQGEQYRYTLPADVLYDLDDETLNYSFDQELPSWLSFDVATRTFSGLAPAGDGLPLSFYITATDRAGLTASTQFSLLVLNAIRGTELGETLSGTAGSEVIYGYGGNDVFNGDLYEDRLIGGAGDDTYVLGDAYAQVVEDQGGGYDHVQSSQYHELAANVEKLTLTGSSHVDGIGNVLDNSLIGNAGRNHLVGEDGNDTLDGGRGTDTLVGGAGNDVYLWNSAYGSDLVDDQGGGNDEVRFGLTMDKLLFKREGDDLLVSADRGTSTAIRVQGHFLGGDSAIEAVSGTGSARLTAVQIETMIAVGFDWSGQGTDVGETISGGGLRDALYGNGGKDTLFGYAGDDRLDGGDGDDYLAGGNGSAASTGDDVLIGGAGADTLVGEDGNDRMFGGLGDDKYVYGGGQDIIDNSGGGTDWLMFNSAAYGVERTRLSFHRDGDDLLVRVDADAAKQVRVLKHFLGGEYRLAYVQPKSGSAIPASQFTLTPASAGASSASNEYRLEDSLDDAVSFSGGKDSSGRWLAPTIDRMPYDMQMRALVSAMAGFGATEGMDSGLPTRSESVMTAMALTAPL</sequence>
<dbReference type="Pfam" id="PF00353">
    <property type="entry name" value="HemolysinCabind"/>
    <property type="match status" value="20"/>
</dbReference>
<dbReference type="KEGG" id="lab:LA76x_3427"/>
<dbReference type="Pfam" id="PF05345">
    <property type="entry name" value="He_PIG"/>
    <property type="match status" value="1"/>
</dbReference>
<keyword evidence="3" id="KW-0106">Calcium</keyword>
<feature type="compositionally biased region" description="Gly residues" evidence="4">
    <location>
        <begin position="880"/>
        <end position="890"/>
    </location>
</feature>
<dbReference type="InterPro" id="IPR050557">
    <property type="entry name" value="RTX_toxin/Mannuronan_C5-epim"/>
</dbReference>
<dbReference type="InterPro" id="IPR006644">
    <property type="entry name" value="Cadg"/>
</dbReference>
<evidence type="ECO:0000256" key="3">
    <source>
        <dbReference type="ARBA" id="ARBA00022837"/>
    </source>
</evidence>
<feature type="compositionally biased region" description="Basic and acidic residues" evidence="4">
    <location>
        <begin position="930"/>
        <end position="941"/>
    </location>
</feature>
<reference evidence="6 7" key="1">
    <citation type="journal article" date="2015" name="BMC Genomics">
        <title>Comparative genomics and metabolic profiling of the genus Lysobacter.</title>
        <authorList>
            <person name="de Bruijn I."/>
            <person name="Cheng X."/>
            <person name="de Jager V."/>
            <person name="Exposito R.G."/>
            <person name="Watrous J."/>
            <person name="Patel N."/>
            <person name="Postma J."/>
            <person name="Dorrestein P.C."/>
            <person name="Kobayashi D."/>
            <person name="Raaijmakers J.M."/>
        </authorList>
    </citation>
    <scope>NUCLEOTIDE SEQUENCE [LARGE SCALE GENOMIC DNA]</scope>
    <source>
        <strain evidence="6 7">76</strain>
    </source>
</reference>
<dbReference type="Gene3D" id="2.150.10.10">
    <property type="entry name" value="Serralysin-like metalloprotease, C-terminal"/>
    <property type="match status" value="14"/>
</dbReference>
<accession>A0A0S2FDE9</accession>
<dbReference type="PROSITE" id="PS00330">
    <property type="entry name" value="HEMOLYSIN_CALCIUM"/>
    <property type="match status" value="10"/>
</dbReference>
<dbReference type="InterPro" id="IPR013783">
    <property type="entry name" value="Ig-like_fold"/>
</dbReference>
<dbReference type="InterPro" id="IPR010566">
    <property type="entry name" value="Haemolys_ca-bd"/>
</dbReference>
<dbReference type="GO" id="GO:0005576">
    <property type="term" value="C:extracellular region"/>
    <property type="evidence" value="ECO:0007669"/>
    <property type="project" value="UniProtKB-SubCell"/>
</dbReference>
<dbReference type="Pfam" id="PF06594">
    <property type="entry name" value="HCBP_related"/>
    <property type="match status" value="1"/>
</dbReference>